<comment type="catalytic activity">
    <reaction evidence="9">
        <text>N(4)-(alpha-D-Man-(1-&gt;2)-alpha-D-Man-(1-&gt;2)-alpha-D-Man-(1-&gt;3)-[alpha-D-Man-(1-&gt;3)-[alpha-D-Man-(1-&gt;2)-alpha-D-Man-(1-&gt;6)]-alpha-D-Man-(1-&gt;6)]-beta-D-Man-(1-&gt;4)-beta-D-GlcNAc-(1-&gt;4)-beta-D-GlcNAc)-L-asparaginyl-[protein] (N-glucan mannose isomer 8A1,2,3B1,3) + 3 H2O = N(4)-(alpha-D-Man-(1-&gt;3)-[alpha-D-Man-(1-&gt;3)-[alpha-D-Man-(1-&gt;6)]-alpha-D-Man-(1-&gt;6)]-beta-D-Man-(1-&gt;4)-beta-D-GlcNAc-(1-&gt;4)-beta-D-GlcNAc)-L-asparaginyl-[protein] (N-glucan mannose isomer 5A1,2) + 3 beta-D-mannose</text>
        <dbReference type="Rhea" id="RHEA:56028"/>
        <dbReference type="Rhea" id="RHEA-COMP:14358"/>
        <dbReference type="Rhea" id="RHEA-COMP:14367"/>
        <dbReference type="ChEBI" id="CHEBI:15377"/>
        <dbReference type="ChEBI" id="CHEBI:28563"/>
        <dbReference type="ChEBI" id="CHEBI:59087"/>
        <dbReference type="ChEBI" id="CHEBI:60628"/>
        <dbReference type="EC" id="3.2.1.113"/>
    </reaction>
</comment>
<dbReference type="OrthoDB" id="8118055at2759"/>
<dbReference type="InterPro" id="IPR050749">
    <property type="entry name" value="Glycosyl_Hydrolase_47"/>
</dbReference>
<organism evidence="15 16">
    <name type="scientific">Gnomoniopsis smithogilvyi</name>
    <dbReference type="NCBI Taxonomy" id="1191159"/>
    <lineage>
        <taxon>Eukaryota</taxon>
        <taxon>Fungi</taxon>
        <taxon>Dikarya</taxon>
        <taxon>Ascomycota</taxon>
        <taxon>Pezizomycotina</taxon>
        <taxon>Sordariomycetes</taxon>
        <taxon>Sordariomycetidae</taxon>
        <taxon>Diaporthales</taxon>
        <taxon>Gnomoniaceae</taxon>
        <taxon>Gnomoniopsis</taxon>
    </lineage>
</organism>
<comment type="similarity">
    <text evidence="3 13">Belongs to the glycosyl hydrolase 47 family.</text>
</comment>
<comment type="caution">
    <text evidence="15">The sequence shown here is derived from an EMBL/GenBank/DDBJ whole genome shotgun (WGS) entry which is preliminary data.</text>
</comment>
<evidence type="ECO:0000256" key="4">
    <source>
        <dbReference type="ARBA" id="ARBA00022729"/>
    </source>
</evidence>
<evidence type="ECO:0000256" key="8">
    <source>
        <dbReference type="ARBA" id="ARBA00023295"/>
    </source>
</evidence>
<dbReference type="GO" id="GO:0005509">
    <property type="term" value="F:calcium ion binding"/>
    <property type="evidence" value="ECO:0007669"/>
    <property type="project" value="InterPro"/>
</dbReference>
<dbReference type="AlphaFoldDB" id="A0A9W9CUN0"/>
<evidence type="ECO:0000313" key="15">
    <source>
        <dbReference type="EMBL" id="KAJ4388894.1"/>
    </source>
</evidence>
<dbReference type="Proteomes" id="UP001140453">
    <property type="component" value="Unassembled WGS sequence"/>
</dbReference>
<evidence type="ECO:0000256" key="6">
    <source>
        <dbReference type="ARBA" id="ARBA00023157"/>
    </source>
</evidence>
<dbReference type="FunFam" id="1.50.10.10:FF:000047">
    <property type="entry name" value="Mannosyl-oligosaccharide alpha-1,2-mannosidase"/>
    <property type="match status" value="1"/>
</dbReference>
<dbReference type="GO" id="GO:0005975">
    <property type="term" value="P:carbohydrate metabolic process"/>
    <property type="evidence" value="ECO:0007669"/>
    <property type="project" value="InterPro"/>
</dbReference>
<comment type="cofactor">
    <cofactor evidence="1 11">
        <name>Ca(2+)</name>
        <dbReference type="ChEBI" id="CHEBI:29108"/>
    </cofactor>
</comment>
<feature type="signal peptide" evidence="14">
    <location>
        <begin position="1"/>
        <end position="24"/>
    </location>
</feature>
<comment type="pathway">
    <text evidence="2">Protein modification; protein glycosylation.</text>
</comment>
<dbReference type="GO" id="GO:0005783">
    <property type="term" value="C:endoplasmic reticulum"/>
    <property type="evidence" value="ECO:0007669"/>
    <property type="project" value="TreeGrafter"/>
</dbReference>
<dbReference type="PROSITE" id="PS51257">
    <property type="entry name" value="PROKAR_LIPOPROTEIN"/>
    <property type="match status" value="1"/>
</dbReference>
<dbReference type="EC" id="3.2.1.-" evidence="13"/>
<keyword evidence="7" id="KW-0325">Glycoprotein</keyword>
<keyword evidence="16" id="KW-1185">Reference proteome</keyword>
<reference evidence="15" key="1">
    <citation type="submission" date="2022-10" db="EMBL/GenBank/DDBJ databases">
        <title>Tapping the CABI collections for fungal endophytes: first genome assemblies for Collariella, Neodidymelliopsis, Ascochyta clinopodiicola, Didymella pomorum, Didymosphaeria variabile, Neocosmospora piperis and Neocucurbitaria cava.</title>
        <authorList>
            <person name="Hill R."/>
        </authorList>
    </citation>
    <scope>NUCLEOTIDE SEQUENCE</scope>
    <source>
        <strain evidence="15">IMI 355082</strain>
    </source>
</reference>
<evidence type="ECO:0000256" key="2">
    <source>
        <dbReference type="ARBA" id="ARBA00004922"/>
    </source>
</evidence>
<gene>
    <name evidence="15" type="ORF">N0V93_006355</name>
</gene>
<feature type="binding site" evidence="11">
    <location>
        <position position="535"/>
    </location>
    <ligand>
        <name>Ca(2+)</name>
        <dbReference type="ChEBI" id="CHEBI:29108"/>
    </ligand>
</feature>
<feature type="disulfide bond" evidence="12">
    <location>
        <begin position="352"/>
        <end position="381"/>
    </location>
</feature>
<evidence type="ECO:0000256" key="1">
    <source>
        <dbReference type="ARBA" id="ARBA00001913"/>
    </source>
</evidence>
<accession>A0A9W9CUN0</accession>
<evidence type="ECO:0000256" key="9">
    <source>
        <dbReference type="ARBA" id="ARBA00047669"/>
    </source>
</evidence>
<dbReference type="InterPro" id="IPR036026">
    <property type="entry name" value="Seven-hairpin_glycosidases"/>
</dbReference>
<evidence type="ECO:0000256" key="7">
    <source>
        <dbReference type="ARBA" id="ARBA00023180"/>
    </source>
</evidence>
<dbReference type="SUPFAM" id="SSF48225">
    <property type="entry name" value="Seven-hairpin glycosidases"/>
    <property type="match status" value="1"/>
</dbReference>
<feature type="chain" id="PRO_5040985110" description="alpha-1,2-Mannosidase" evidence="14">
    <location>
        <begin position="25"/>
        <end position="548"/>
    </location>
</feature>
<dbReference type="GO" id="GO:0036503">
    <property type="term" value="P:ERAD pathway"/>
    <property type="evidence" value="ECO:0007669"/>
    <property type="project" value="UniProtKB-ARBA"/>
</dbReference>
<evidence type="ECO:0000256" key="13">
    <source>
        <dbReference type="RuleBase" id="RU361193"/>
    </source>
</evidence>
<keyword evidence="11" id="KW-0479">Metal-binding</keyword>
<dbReference type="InterPro" id="IPR012341">
    <property type="entry name" value="6hp_glycosidase-like_sf"/>
</dbReference>
<keyword evidence="5 13" id="KW-0378">Hydrolase</keyword>
<dbReference type="PRINTS" id="PR00747">
    <property type="entry name" value="GLYHDRLASE47"/>
</dbReference>
<dbReference type="InterPro" id="IPR001382">
    <property type="entry name" value="Glyco_hydro_47"/>
</dbReference>
<keyword evidence="8 13" id="KW-0326">Glycosidase</keyword>
<keyword evidence="4 14" id="KW-0732">Signal</keyword>
<evidence type="ECO:0000313" key="16">
    <source>
        <dbReference type="Proteomes" id="UP001140453"/>
    </source>
</evidence>
<evidence type="ECO:0000256" key="12">
    <source>
        <dbReference type="PIRSR" id="PIRSR601382-3"/>
    </source>
</evidence>
<comment type="catalytic activity">
    <reaction evidence="10">
        <text>N(4)-(alpha-D-Man-(1-&gt;2)-alpha-D-Man-(1-&gt;2)-alpha-D-Man-(1-&gt;3)-[alpha-D-Man-(1-&gt;2)-alpha-D-Man-(1-&gt;3)-[alpha-D-Man-(1-&gt;2)-alpha-D-Man-(1-&gt;6)]-alpha-D-Man-(1-&gt;6)]-beta-D-Man-(1-&gt;4)-beta-D-GlcNAc-(1-&gt;4)-beta-D-GlcNAc)-L-asparaginyl-[protein] (N-glucan mannose isomer 9A1,2,3B1,2,3) + 4 H2O = N(4)-(alpha-D-Man-(1-&gt;3)-[alpha-D-Man-(1-&gt;3)-[alpha-D-Man-(1-&gt;6)]-alpha-D-Man-(1-&gt;6)]-beta-D-Man-(1-&gt;4)-beta-D-GlcNAc-(1-&gt;4)-beta-D-GlcNAc)-L-asparaginyl-[protein] (N-glucan mannose isomer 5A1,2) + 4 beta-D-mannose</text>
        <dbReference type="Rhea" id="RHEA:56008"/>
        <dbReference type="Rhea" id="RHEA-COMP:14356"/>
        <dbReference type="Rhea" id="RHEA-COMP:14367"/>
        <dbReference type="ChEBI" id="CHEBI:15377"/>
        <dbReference type="ChEBI" id="CHEBI:28563"/>
        <dbReference type="ChEBI" id="CHEBI:59087"/>
        <dbReference type="ChEBI" id="CHEBI:139493"/>
        <dbReference type="EC" id="3.2.1.113"/>
    </reaction>
</comment>
<dbReference type="Pfam" id="PF01532">
    <property type="entry name" value="Glyco_hydro_47"/>
    <property type="match status" value="1"/>
</dbReference>
<dbReference type="Gene3D" id="1.50.10.10">
    <property type="match status" value="1"/>
</dbReference>
<dbReference type="GO" id="GO:0016020">
    <property type="term" value="C:membrane"/>
    <property type="evidence" value="ECO:0007669"/>
    <property type="project" value="InterPro"/>
</dbReference>
<sequence>MAITLRLLVGLCTTLSCLTGFSVGQDSSLKYEKQRGLGYDYTGFEQDQQVRADAVVEMFRFAWDGYQKYAFPNDELRPQNNSFTNSRNGWGCTAFDALSTAIIMEQTDIVNFILYYIPTVDFTKTVTPPKSVVSLFETNIRYLGGLISSYDLLKGPFSHLEVNTSNVEALLTQATSLADTLKFAFNTSSGIPVNWVFIENQTFSDRALNEAGSQTAGLAELGTLVLEWQRLSDLTGNPEYGALAQKAEDYWLSPSAETWPGLTGGTFSCDTGDILDDFGGWTSGNDSAYEYLPKMYAYDPERYALYGERFTLAVDSTIANVLSSPSTRPDLRIPRTWGPGTQQQNYSEGLACFVGGSFILGSSVLDRADWLPYGLDFAEWCANGYRYAASGIGPIIYSWDLDLLADPVNQNQTDLYDRAGWFIPNPAYYSGGQAPEAVESWYYAYQMTGDQYWRDVAWAYVLAQNSTLRVGSGFGLINNVLNATGGGSRSSQQTFFLAEVLKYQYLIQTENKGEWDVLAGTPGSGENKNFFVYNTEAHPIRVAAKSPV</sequence>
<keyword evidence="6 12" id="KW-1015">Disulfide bond</keyword>
<evidence type="ECO:0000256" key="10">
    <source>
        <dbReference type="ARBA" id="ARBA00048605"/>
    </source>
</evidence>
<dbReference type="EMBL" id="JAPEVB010000004">
    <property type="protein sequence ID" value="KAJ4388894.1"/>
    <property type="molecule type" value="Genomic_DNA"/>
</dbReference>
<evidence type="ECO:0000256" key="3">
    <source>
        <dbReference type="ARBA" id="ARBA00007658"/>
    </source>
</evidence>
<dbReference type="PANTHER" id="PTHR11742:SF101">
    <property type="entry name" value="MANNOSYL-OLIGOSACCHARIDE ALPHA-1,2-MANNOSIDASE 1B"/>
    <property type="match status" value="1"/>
</dbReference>
<name>A0A9W9CUN0_9PEZI</name>
<dbReference type="GO" id="GO:0004571">
    <property type="term" value="F:mannosyl-oligosaccharide 1,2-alpha-mannosidase activity"/>
    <property type="evidence" value="ECO:0007669"/>
    <property type="project" value="UniProtKB-EC"/>
</dbReference>
<evidence type="ECO:0000256" key="14">
    <source>
        <dbReference type="SAM" id="SignalP"/>
    </source>
</evidence>
<evidence type="ECO:0000256" key="11">
    <source>
        <dbReference type="PIRSR" id="PIRSR601382-2"/>
    </source>
</evidence>
<protein>
    <recommendedName>
        <fullName evidence="13">alpha-1,2-Mannosidase</fullName>
        <ecNumber evidence="13">3.2.1.-</ecNumber>
    </recommendedName>
</protein>
<proteinExistence type="inferred from homology"/>
<dbReference type="PANTHER" id="PTHR11742">
    <property type="entry name" value="MANNOSYL-OLIGOSACCHARIDE ALPHA-1,2-MANNOSIDASE-RELATED"/>
    <property type="match status" value="1"/>
</dbReference>
<evidence type="ECO:0000256" key="5">
    <source>
        <dbReference type="ARBA" id="ARBA00022801"/>
    </source>
</evidence>
<keyword evidence="11" id="KW-0106">Calcium</keyword>